<dbReference type="RefSeq" id="XP_017990072.1">
    <property type="nucleotide sequence ID" value="XM_018134813.1"/>
</dbReference>
<comment type="subcellular location">
    <subcellularLocation>
        <location evidence="1">Membrane</location>
    </subcellularLocation>
</comment>
<organism evidence="7 8">
    <name type="scientific">Malassezia pachydermatis</name>
    <dbReference type="NCBI Taxonomy" id="77020"/>
    <lineage>
        <taxon>Eukaryota</taxon>
        <taxon>Fungi</taxon>
        <taxon>Dikarya</taxon>
        <taxon>Basidiomycota</taxon>
        <taxon>Ustilaginomycotina</taxon>
        <taxon>Malasseziomycetes</taxon>
        <taxon>Malasseziales</taxon>
        <taxon>Malasseziaceae</taxon>
        <taxon>Malassezia</taxon>
    </lineage>
</organism>
<reference evidence="7 8" key="1">
    <citation type="submission" date="2015-07" db="EMBL/GenBank/DDBJ databases">
        <title>Draft Genome Sequence of Malassezia furfur CBS1878 and Malassezia pachydermatis CBS1879.</title>
        <authorList>
            <person name="Triana S."/>
            <person name="Ohm R."/>
            <person name="Gonzalez A."/>
            <person name="DeCock H."/>
            <person name="Restrepo S."/>
            <person name="Celis A."/>
        </authorList>
    </citation>
    <scope>NUCLEOTIDE SEQUENCE [LARGE SCALE GENOMIC DNA]</scope>
    <source>
        <strain evidence="7 8">CBS 1879</strain>
    </source>
</reference>
<feature type="transmembrane region" description="Helical" evidence="6">
    <location>
        <begin position="60"/>
        <end position="81"/>
    </location>
</feature>
<dbReference type="AlphaFoldDB" id="A0A0M8MRQ3"/>
<dbReference type="GO" id="GO:0030150">
    <property type="term" value="P:protein import into mitochondrial matrix"/>
    <property type="evidence" value="ECO:0007669"/>
    <property type="project" value="TreeGrafter"/>
</dbReference>
<sequence length="113" mass="11975">MSAPQQQVYIQQAPPQQSVLSKLGMGAVMGSLVGLTIGFIGGGFQILRAGPGPRGVMGTLAQYMLSSGATFGFFMSIGSVIRTESLPSSQEQRWRAAYRAHGVRIARAAHQHA</sequence>
<dbReference type="VEuPathDB" id="FungiDB:Malapachy_0288"/>
<keyword evidence="4 6" id="KW-1133">Transmembrane helix</keyword>
<dbReference type="OrthoDB" id="5409308at2759"/>
<dbReference type="GeneID" id="28726688"/>
<evidence type="ECO:0000256" key="1">
    <source>
        <dbReference type="ARBA" id="ARBA00004370"/>
    </source>
</evidence>
<evidence type="ECO:0000313" key="7">
    <source>
        <dbReference type="EMBL" id="KOS12440.1"/>
    </source>
</evidence>
<evidence type="ECO:0000256" key="4">
    <source>
        <dbReference type="ARBA" id="ARBA00022989"/>
    </source>
</evidence>
<comment type="similarity">
    <text evidence="2">Belongs to the MGR2 family.</text>
</comment>
<dbReference type="Pfam" id="PF10247">
    <property type="entry name" value="Romo1"/>
    <property type="match status" value="1"/>
</dbReference>
<dbReference type="SMART" id="SM01378">
    <property type="entry name" value="Romo1"/>
    <property type="match status" value="1"/>
</dbReference>
<evidence type="ECO:0000256" key="2">
    <source>
        <dbReference type="ARBA" id="ARBA00007839"/>
    </source>
</evidence>
<dbReference type="GO" id="GO:0045039">
    <property type="term" value="P:protein insertion into mitochondrial inner membrane"/>
    <property type="evidence" value="ECO:0007669"/>
    <property type="project" value="TreeGrafter"/>
</dbReference>
<keyword evidence="3 6" id="KW-0812">Transmembrane</keyword>
<evidence type="ECO:0000256" key="3">
    <source>
        <dbReference type="ARBA" id="ARBA00022692"/>
    </source>
</evidence>
<evidence type="ECO:0000313" key="8">
    <source>
        <dbReference type="Proteomes" id="UP000037751"/>
    </source>
</evidence>
<dbReference type="PANTHER" id="PTHR28525">
    <property type="entry name" value="REACTIVE OXYGEN SPECIES MODULATOR 1"/>
    <property type="match status" value="1"/>
</dbReference>
<feature type="transmembrane region" description="Helical" evidence="6">
    <location>
        <begin position="20"/>
        <end position="40"/>
    </location>
</feature>
<evidence type="ECO:0000256" key="6">
    <source>
        <dbReference type="SAM" id="Phobius"/>
    </source>
</evidence>
<dbReference type="EMBL" id="LGAV01000014">
    <property type="protein sequence ID" value="KOS12440.1"/>
    <property type="molecule type" value="Genomic_DNA"/>
</dbReference>
<proteinExistence type="inferred from homology"/>
<evidence type="ECO:0000256" key="5">
    <source>
        <dbReference type="ARBA" id="ARBA00023136"/>
    </source>
</evidence>
<protein>
    <submittedName>
        <fullName evidence="7">Uncharacterized protein</fullName>
    </submittedName>
</protein>
<name>A0A0M8MRQ3_9BASI</name>
<keyword evidence="8" id="KW-1185">Reference proteome</keyword>
<comment type="caution">
    <text evidence="7">The sequence shown here is derived from an EMBL/GenBank/DDBJ whole genome shotgun (WGS) entry which is preliminary data.</text>
</comment>
<dbReference type="Proteomes" id="UP000037751">
    <property type="component" value="Unassembled WGS sequence"/>
</dbReference>
<dbReference type="STRING" id="77020.A0A0M8MRQ3"/>
<gene>
    <name evidence="7" type="ORF">Malapachy_0288</name>
</gene>
<dbReference type="InterPro" id="IPR018450">
    <property type="entry name" value="Romo1/Mgr2"/>
</dbReference>
<accession>A0A0M8MRQ3</accession>
<dbReference type="GO" id="GO:0005744">
    <property type="term" value="C:TIM23 mitochondrial import inner membrane translocase complex"/>
    <property type="evidence" value="ECO:0007669"/>
    <property type="project" value="TreeGrafter"/>
</dbReference>
<keyword evidence="5 6" id="KW-0472">Membrane</keyword>
<dbReference type="PANTHER" id="PTHR28525:SF1">
    <property type="entry name" value="REACTIVE OXYGEN SPECIES MODULATOR 1"/>
    <property type="match status" value="1"/>
</dbReference>